<evidence type="ECO:0000313" key="3">
    <source>
        <dbReference type="Proteomes" id="UP001185873"/>
    </source>
</evidence>
<reference evidence="2" key="1">
    <citation type="submission" date="2023-10" db="EMBL/GenBank/DDBJ databases">
        <title>Development of a sustainable strategy for remediation of hydrocarbon-contaminated territories based on the waste exchange concept.</title>
        <authorList>
            <person name="Krivoruchko A."/>
        </authorList>
    </citation>
    <scope>NUCLEOTIDE SEQUENCE</scope>
    <source>
        <strain evidence="2">IEGM 1175</strain>
    </source>
</reference>
<evidence type="ECO:0000256" key="1">
    <source>
        <dbReference type="SAM" id="Coils"/>
    </source>
</evidence>
<organism evidence="2 3">
    <name type="scientific">Dietzia maris</name>
    <dbReference type="NCBI Taxonomy" id="37915"/>
    <lineage>
        <taxon>Bacteria</taxon>
        <taxon>Bacillati</taxon>
        <taxon>Actinomycetota</taxon>
        <taxon>Actinomycetes</taxon>
        <taxon>Mycobacteriales</taxon>
        <taxon>Dietziaceae</taxon>
        <taxon>Dietzia</taxon>
    </lineage>
</organism>
<evidence type="ECO:0000313" key="2">
    <source>
        <dbReference type="EMBL" id="MDV6299978.1"/>
    </source>
</evidence>
<sequence>MTETTRPAAAGVFVVRDPDVCAALEQLLAPHRTDRAPAPAGDDGASRIAALMDAAEARAAELAGAPASHLPENATIEQLLDYVHLDGQSRSQQDLADARDAHADLSERLRVTEVALARANRDLDDTTAQLKDALAKVTDLETEVATTGRERELADGELTKARKTIGELHDDLEKARKAPPAPRATGNRIADKREFAALAELMDNQARSAKSADARDTLRLAARAVRDEIAKVYGPTERKAS</sequence>
<dbReference type="AlphaFoldDB" id="A0AAE4R0I2"/>
<comment type="caution">
    <text evidence="2">The sequence shown here is derived from an EMBL/GenBank/DDBJ whole genome shotgun (WGS) entry which is preliminary data.</text>
</comment>
<feature type="coiled-coil region" evidence="1">
    <location>
        <begin position="116"/>
        <end position="178"/>
    </location>
</feature>
<dbReference type="EMBL" id="JAWLKJ010000003">
    <property type="protein sequence ID" value="MDV6299978.1"/>
    <property type="molecule type" value="Genomic_DNA"/>
</dbReference>
<dbReference type="RefSeq" id="WP_317470637.1">
    <property type="nucleotide sequence ID" value="NZ_JAWLKJ010000003.1"/>
</dbReference>
<name>A0AAE4R0I2_9ACTN</name>
<dbReference type="Proteomes" id="UP001185873">
    <property type="component" value="Unassembled WGS sequence"/>
</dbReference>
<accession>A0AAE4R0I2</accession>
<protein>
    <submittedName>
        <fullName evidence="2">Uncharacterized protein</fullName>
    </submittedName>
</protein>
<keyword evidence="1" id="KW-0175">Coiled coil</keyword>
<proteinExistence type="predicted"/>
<gene>
    <name evidence="2" type="ORF">R3P82_12745</name>
</gene>